<dbReference type="RefSeq" id="WP_074611505.1">
    <property type="nucleotide sequence ID" value="NZ_FNGY01000009.1"/>
</dbReference>
<keyword evidence="5" id="KW-1185">Reference proteome</keyword>
<proteinExistence type="predicted"/>
<name>A0A1H0EGV3_9SPHI</name>
<gene>
    <name evidence="4" type="ORF">SAMN05421820_109285</name>
</gene>
<sequence length="350" mass="39955">MKYDAYAIEDFLTEESFVNYCLGTQQEDVLFWKNILKEQPELEERIHKAKTLFFLLAVKIDPREKQQELNKLKLAIEGTEQQVELLEEVPVRRLMSRSSWISIAATILLCIGVYSLFNKKEYGNQIQPYAAGAKSMLLKTAYNERKTLILGDGTKVTINGSTELKLDDHYNQEKRVLWLNGEAYFEVAQDKEKPFIVISGTTTTTALGTSFKINNYNNRAHTLVMLNSGKVSVGSLVNEKVVDHLQLVPGEQVEVTSDRFAKSTFNLEEIDNWKNRKLVFSMASLKEIKSVLKEIYGIEVRSRNQPKKPIAFTGTFVNEGLSEVLKAIGFSNHFTYTIKDDIVTLDFEKK</sequence>
<dbReference type="InterPro" id="IPR012373">
    <property type="entry name" value="Ferrdict_sens_TM"/>
</dbReference>
<feature type="domain" description="FecR protein" evidence="2">
    <location>
        <begin position="138"/>
        <end position="231"/>
    </location>
</feature>
<dbReference type="Gene3D" id="2.60.120.1440">
    <property type="match status" value="1"/>
</dbReference>
<accession>A0A1H0EGV3</accession>
<evidence type="ECO:0000259" key="2">
    <source>
        <dbReference type="Pfam" id="PF04773"/>
    </source>
</evidence>
<dbReference type="Pfam" id="PF04773">
    <property type="entry name" value="FecR"/>
    <property type="match status" value="1"/>
</dbReference>
<reference evidence="5" key="1">
    <citation type="submission" date="2016-10" db="EMBL/GenBank/DDBJ databases">
        <authorList>
            <person name="Varghese N."/>
            <person name="Submissions S."/>
        </authorList>
    </citation>
    <scope>NUCLEOTIDE SEQUENCE [LARGE SCALE GENOMIC DNA]</scope>
    <source>
        <strain evidence="5">DSM 19110</strain>
    </source>
</reference>
<dbReference type="GO" id="GO:0016989">
    <property type="term" value="F:sigma factor antagonist activity"/>
    <property type="evidence" value="ECO:0007669"/>
    <property type="project" value="TreeGrafter"/>
</dbReference>
<organism evidence="4 5">
    <name type="scientific">Pedobacter steynii</name>
    <dbReference type="NCBI Taxonomy" id="430522"/>
    <lineage>
        <taxon>Bacteria</taxon>
        <taxon>Pseudomonadati</taxon>
        <taxon>Bacteroidota</taxon>
        <taxon>Sphingobacteriia</taxon>
        <taxon>Sphingobacteriales</taxon>
        <taxon>Sphingobacteriaceae</taxon>
        <taxon>Pedobacter</taxon>
    </lineage>
</organism>
<dbReference type="OrthoDB" id="1523735at2"/>
<dbReference type="EMBL" id="FNGY01000009">
    <property type="protein sequence ID" value="SDN81645.1"/>
    <property type="molecule type" value="Genomic_DNA"/>
</dbReference>
<keyword evidence="1" id="KW-0812">Transmembrane</keyword>
<feature type="domain" description="Protein FecR C-terminal" evidence="3">
    <location>
        <begin position="277"/>
        <end position="344"/>
    </location>
</feature>
<dbReference type="AlphaFoldDB" id="A0A1H0EGV3"/>
<keyword evidence="1" id="KW-1133">Transmembrane helix</keyword>
<evidence type="ECO:0000256" key="1">
    <source>
        <dbReference type="SAM" id="Phobius"/>
    </source>
</evidence>
<dbReference type="Proteomes" id="UP000183200">
    <property type="component" value="Unassembled WGS sequence"/>
</dbReference>
<dbReference type="Pfam" id="PF16344">
    <property type="entry name" value="FecR_C"/>
    <property type="match status" value="1"/>
</dbReference>
<keyword evidence="1" id="KW-0472">Membrane</keyword>
<evidence type="ECO:0000313" key="5">
    <source>
        <dbReference type="Proteomes" id="UP000183200"/>
    </source>
</evidence>
<dbReference type="InterPro" id="IPR032508">
    <property type="entry name" value="FecR_C"/>
</dbReference>
<protein>
    <submittedName>
        <fullName evidence="4">FecR protein</fullName>
    </submittedName>
</protein>
<dbReference type="PANTHER" id="PTHR30273">
    <property type="entry name" value="PERIPLASMIC SIGNAL SENSOR AND SIGMA FACTOR ACTIVATOR FECR-RELATED"/>
    <property type="match status" value="1"/>
</dbReference>
<dbReference type="PANTHER" id="PTHR30273:SF2">
    <property type="entry name" value="PROTEIN FECR"/>
    <property type="match status" value="1"/>
</dbReference>
<dbReference type="InterPro" id="IPR006860">
    <property type="entry name" value="FecR"/>
</dbReference>
<dbReference type="PIRSF" id="PIRSF018266">
    <property type="entry name" value="FecR"/>
    <property type="match status" value="1"/>
</dbReference>
<feature type="transmembrane region" description="Helical" evidence="1">
    <location>
        <begin position="100"/>
        <end position="117"/>
    </location>
</feature>
<dbReference type="STRING" id="430522.BFS30_04635"/>
<dbReference type="Gene3D" id="3.55.50.30">
    <property type="match status" value="1"/>
</dbReference>
<evidence type="ECO:0000313" key="4">
    <source>
        <dbReference type="EMBL" id="SDN81645.1"/>
    </source>
</evidence>
<evidence type="ECO:0000259" key="3">
    <source>
        <dbReference type="Pfam" id="PF16344"/>
    </source>
</evidence>